<evidence type="ECO:0000259" key="2">
    <source>
        <dbReference type="Pfam" id="PF02517"/>
    </source>
</evidence>
<keyword evidence="1" id="KW-0472">Membrane</keyword>
<feature type="transmembrane region" description="Helical" evidence="1">
    <location>
        <begin position="165"/>
        <end position="185"/>
    </location>
</feature>
<keyword evidence="1" id="KW-1133">Transmembrane helix</keyword>
<keyword evidence="4" id="KW-1185">Reference proteome</keyword>
<dbReference type="EC" id="3.4.-.-" evidence="3"/>
<feature type="domain" description="CAAX prenyl protease 2/Lysostaphin resistance protein A-like" evidence="2">
    <location>
        <begin position="129"/>
        <end position="233"/>
    </location>
</feature>
<evidence type="ECO:0000313" key="3">
    <source>
        <dbReference type="EMBL" id="MFC3975192.1"/>
    </source>
</evidence>
<evidence type="ECO:0000313" key="4">
    <source>
        <dbReference type="Proteomes" id="UP001595766"/>
    </source>
</evidence>
<reference evidence="4" key="1">
    <citation type="journal article" date="2019" name="Int. J. Syst. Evol. Microbiol.">
        <title>The Global Catalogue of Microorganisms (GCM) 10K type strain sequencing project: providing services to taxonomists for standard genome sequencing and annotation.</title>
        <authorList>
            <consortium name="The Broad Institute Genomics Platform"/>
            <consortium name="The Broad Institute Genome Sequencing Center for Infectious Disease"/>
            <person name="Wu L."/>
            <person name="Ma J."/>
        </authorList>
    </citation>
    <scope>NUCLEOTIDE SEQUENCE [LARGE SCALE GENOMIC DNA]</scope>
    <source>
        <strain evidence="4">CECT 8551</strain>
    </source>
</reference>
<sequence length="241" mass="27694">MRLFLESVLPILVISPLMIFFIKDRSCIKTLILASIIFVVYQIVLKLPLEISDLSLVKSKWNWSGKFYSIVFGVLVYLLLRRKIKPFDFIRLKQNYKMLTKTILLSTVPLGIAMFSYFDTSKAFDFETLVFQLTMPGIDEELMFRAILLGLLLKSFKDKFTIFKINLGNPSVLFVALLFGLVHGIHVSNNLKVGFEFVSFSGSFTFGYIWGWVTLMSRSILQAVVSHNLTNFIMSLLRMVN</sequence>
<comment type="caution">
    <text evidence="3">The sequence shown here is derived from an EMBL/GenBank/DDBJ whole genome shotgun (WGS) entry which is preliminary data.</text>
</comment>
<accession>A0ABV8EFZ8</accession>
<feature type="transmembrane region" description="Helical" evidence="1">
    <location>
        <begin position="30"/>
        <end position="49"/>
    </location>
</feature>
<gene>
    <name evidence="3" type="ORF">ACFOUP_02265</name>
</gene>
<proteinExistence type="predicted"/>
<dbReference type="InterPro" id="IPR003675">
    <property type="entry name" value="Rce1/LyrA-like_dom"/>
</dbReference>
<feature type="transmembrane region" description="Helical" evidence="1">
    <location>
        <begin position="61"/>
        <end position="80"/>
    </location>
</feature>
<protein>
    <submittedName>
        <fullName evidence="3">CPBP family intramembrane glutamic endopeptidase</fullName>
        <ecNumber evidence="3">3.4.-.-</ecNumber>
    </submittedName>
</protein>
<dbReference type="Pfam" id="PF02517">
    <property type="entry name" value="Rce1-like"/>
    <property type="match status" value="1"/>
</dbReference>
<dbReference type="Proteomes" id="UP001595766">
    <property type="component" value="Unassembled WGS sequence"/>
</dbReference>
<dbReference type="GO" id="GO:0016787">
    <property type="term" value="F:hydrolase activity"/>
    <property type="evidence" value="ECO:0007669"/>
    <property type="project" value="UniProtKB-KW"/>
</dbReference>
<dbReference type="EMBL" id="JBHSAV010000003">
    <property type="protein sequence ID" value="MFC3975192.1"/>
    <property type="molecule type" value="Genomic_DNA"/>
</dbReference>
<dbReference type="RefSeq" id="WP_241292214.1">
    <property type="nucleotide sequence ID" value="NZ_JAKZGR010000003.1"/>
</dbReference>
<feature type="transmembrane region" description="Helical" evidence="1">
    <location>
        <begin position="6"/>
        <end position="23"/>
    </location>
</feature>
<keyword evidence="3" id="KW-0378">Hydrolase</keyword>
<organism evidence="3 4">
    <name type="scientific">Belliella kenyensis</name>
    <dbReference type="NCBI Taxonomy" id="1472724"/>
    <lineage>
        <taxon>Bacteria</taxon>
        <taxon>Pseudomonadati</taxon>
        <taxon>Bacteroidota</taxon>
        <taxon>Cytophagia</taxon>
        <taxon>Cytophagales</taxon>
        <taxon>Cyclobacteriaceae</taxon>
        <taxon>Belliella</taxon>
    </lineage>
</organism>
<feature type="transmembrane region" description="Helical" evidence="1">
    <location>
        <begin position="101"/>
        <end position="118"/>
    </location>
</feature>
<keyword evidence="1" id="KW-0812">Transmembrane</keyword>
<name>A0ABV8EFZ8_9BACT</name>
<feature type="transmembrane region" description="Helical" evidence="1">
    <location>
        <begin position="197"/>
        <end position="215"/>
    </location>
</feature>
<evidence type="ECO:0000256" key="1">
    <source>
        <dbReference type="SAM" id="Phobius"/>
    </source>
</evidence>